<dbReference type="KEGG" id="lbk:LVISKB_1411"/>
<keyword evidence="1" id="KW-1133">Transmembrane helix</keyword>
<dbReference type="Proteomes" id="UP000012042">
    <property type="component" value="Chromosome"/>
</dbReference>
<evidence type="ECO:0000313" key="3">
    <source>
        <dbReference type="Proteomes" id="UP000012042"/>
    </source>
</evidence>
<reference evidence="2 3" key="1">
    <citation type="journal article" date="2013" name="PLoS ONE">
        <title>Genomic Analysis by Deep Sequencing of the Probiotic Lactobacillus brevis KB290 Harboring Nine Plasmids Reveals Genomic Stability.</title>
        <authorList>
            <person name="Fukao M."/>
            <person name="Oshima K."/>
            <person name="Morita H."/>
            <person name="Toh H."/>
            <person name="Suda W."/>
            <person name="Kim S.W."/>
            <person name="Suzuki S."/>
            <person name="Yakabe T."/>
            <person name="Hattori M."/>
            <person name="Yajima N."/>
        </authorList>
    </citation>
    <scope>NUCLEOTIDE SEQUENCE [LARGE SCALE GENOMIC DNA]</scope>
    <source>
        <strain evidence="2 3">KB290</strain>
    </source>
</reference>
<name>M5B0N0_LEVBR</name>
<organism evidence="2 3">
    <name type="scientific">Levilactobacillus brevis KB290</name>
    <dbReference type="NCBI Taxonomy" id="1001583"/>
    <lineage>
        <taxon>Bacteria</taxon>
        <taxon>Bacillati</taxon>
        <taxon>Bacillota</taxon>
        <taxon>Bacilli</taxon>
        <taxon>Lactobacillales</taxon>
        <taxon>Lactobacillaceae</taxon>
        <taxon>Levilactobacillus</taxon>
    </lineage>
</organism>
<accession>M5B0N0</accession>
<keyword evidence="1" id="KW-0812">Transmembrane</keyword>
<evidence type="ECO:0000313" key="2">
    <source>
        <dbReference type="EMBL" id="BAN07046.1"/>
    </source>
</evidence>
<sequence length="30" mass="3585">MAKENMVVALIDSVFGGLLYELFYWSEFRR</sequence>
<dbReference type="EMBL" id="AP012167">
    <property type="protein sequence ID" value="BAN07046.1"/>
    <property type="molecule type" value="Genomic_DNA"/>
</dbReference>
<feature type="transmembrane region" description="Helical" evidence="1">
    <location>
        <begin position="6"/>
        <end position="25"/>
    </location>
</feature>
<keyword evidence="1" id="KW-0472">Membrane</keyword>
<protein>
    <submittedName>
        <fullName evidence="2">Uncharacterized protein</fullName>
    </submittedName>
</protein>
<dbReference type="HOGENOM" id="CLU_3404134_0_0_9"/>
<dbReference type="AlphaFoldDB" id="M5B0N0"/>
<evidence type="ECO:0000256" key="1">
    <source>
        <dbReference type="SAM" id="Phobius"/>
    </source>
</evidence>
<proteinExistence type="predicted"/>
<gene>
    <name evidence="2" type="ORF">LVISKB_1411</name>
</gene>